<dbReference type="GO" id="GO:0008168">
    <property type="term" value="F:methyltransferase activity"/>
    <property type="evidence" value="ECO:0007669"/>
    <property type="project" value="UniProtKB-KW"/>
</dbReference>
<dbReference type="PANTHER" id="PTHR43861:SF1">
    <property type="entry name" value="TRANS-ACONITATE 2-METHYLTRANSFERASE"/>
    <property type="match status" value="1"/>
</dbReference>
<dbReference type="InterPro" id="IPR029063">
    <property type="entry name" value="SAM-dependent_MTases_sf"/>
</dbReference>
<evidence type="ECO:0000313" key="5">
    <source>
        <dbReference type="EMBL" id="QSZ41667.1"/>
    </source>
</evidence>
<dbReference type="SUPFAM" id="SSF53335">
    <property type="entry name" value="S-adenosyl-L-methionine-dependent methyltransferases"/>
    <property type="match status" value="2"/>
</dbReference>
<feature type="domain" description="Methyltransferase" evidence="4">
    <location>
        <begin position="64"/>
        <end position="221"/>
    </location>
</feature>
<evidence type="ECO:0000259" key="3">
    <source>
        <dbReference type="Pfam" id="PF13649"/>
    </source>
</evidence>
<keyword evidence="6" id="KW-1185">Reference proteome</keyword>
<evidence type="ECO:0000313" key="6">
    <source>
        <dbReference type="Proteomes" id="UP000671852"/>
    </source>
</evidence>
<dbReference type="CDD" id="cd02440">
    <property type="entry name" value="AdoMet_MTases"/>
    <property type="match status" value="2"/>
</dbReference>
<dbReference type="EMBL" id="CP046072">
    <property type="protein sequence ID" value="QSZ41667.1"/>
    <property type="molecule type" value="Genomic_DNA"/>
</dbReference>
<gene>
    <name evidence="5" type="ORF">GJV85_05955</name>
</gene>
<feature type="domain" description="Methyltransferase" evidence="3">
    <location>
        <begin position="295"/>
        <end position="388"/>
    </location>
</feature>
<evidence type="ECO:0000256" key="1">
    <source>
        <dbReference type="ARBA" id="ARBA00022603"/>
    </source>
</evidence>
<reference evidence="5" key="2">
    <citation type="submission" date="2021-04" db="EMBL/GenBank/DDBJ databases">
        <title>Isolation and characterization of a novel species of the genus Sulfurimonas.</title>
        <authorList>
            <person name="Fukui M."/>
        </authorList>
    </citation>
    <scope>NUCLEOTIDE SEQUENCE</scope>
    <source>
        <strain evidence="5">H1576</strain>
    </source>
</reference>
<dbReference type="InterPro" id="IPR041698">
    <property type="entry name" value="Methyltransf_25"/>
</dbReference>
<keyword evidence="1 5" id="KW-0489">Methyltransferase</keyword>
<accession>A0A975AZZ2</accession>
<evidence type="ECO:0000259" key="4">
    <source>
        <dbReference type="Pfam" id="PF13847"/>
    </source>
</evidence>
<dbReference type="PANTHER" id="PTHR43861">
    <property type="entry name" value="TRANS-ACONITATE 2-METHYLTRANSFERASE-RELATED"/>
    <property type="match status" value="1"/>
</dbReference>
<dbReference type="GO" id="GO:0032259">
    <property type="term" value="P:methylation"/>
    <property type="evidence" value="ECO:0007669"/>
    <property type="project" value="UniProtKB-KW"/>
</dbReference>
<keyword evidence="2" id="KW-0808">Transferase</keyword>
<dbReference type="Proteomes" id="UP000671852">
    <property type="component" value="Chromosome"/>
</dbReference>
<dbReference type="KEGG" id="saqt:GJV85_05955"/>
<dbReference type="InterPro" id="IPR025714">
    <property type="entry name" value="Methyltranfer_dom"/>
</dbReference>
<dbReference type="Pfam" id="PF13847">
    <property type="entry name" value="Methyltransf_31"/>
    <property type="match status" value="1"/>
</dbReference>
<dbReference type="Pfam" id="PF13649">
    <property type="entry name" value="Methyltransf_25"/>
    <property type="match status" value="1"/>
</dbReference>
<reference evidence="5" key="1">
    <citation type="submission" date="2019-11" db="EMBL/GenBank/DDBJ databases">
        <authorList>
            <person name="Kojima H."/>
        </authorList>
    </citation>
    <scope>NUCLEOTIDE SEQUENCE</scope>
    <source>
        <strain evidence="5">H1576</strain>
    </source>
</reference>
<dbReference type="AlphaFoldDB" id="A0A975AZZ2"/>
<proteinExistence type="predicted"/>
<name>A0A975AZZ2_9BACT</name>
<evidence type="ECO:0000256" key="2">
    <source>
        <dbReference type="ARBA" id="ARBA00022679"/>
    </source>
</evidence>
<organism evidence="5 6">
    <name type="scientific">Sulfurimonas aquatica</name>
    <dbReference type="NCBI Taxonomy" id="2672570"/>
    <lineage>
        <taxon>Bacteria</taxon>
        <taxon>Pseudomonadati</taxon>
        <taxon>Campylobacterota</taxon>
        <taxon>Epsilonproteobacteria</taxon>
        <taxon>Campylobacterales</taxon>
        <taxon>Sulfurimonadaceae</taxon>
        <taxon>Sulfurimonas</taxon>
    </lineage>
</organism>
<dbReference type="RefSeq" id="WP_207562950.1">
    <property type="nucleotide sequence ID" value="NZ_CP046072.1"/>
</dbReference>
<sequence>MADNKQIIELYTDLAQNPNKDFGWDKGLSNAKAHGYKDEWIEKIPAQVWEFCAAVGNPFESVEIKKGDTVLDLGCGAGVDILVASILTGESGKVIGVDITPKMVEIAQKHASLAGCKNVTVLESSFDKIDIEDESVDIVISNGAINLTSCKESVFAEVYRVLKPNGKISFADMIDISEPSSECCSIEQNACCESDGQEDWGNCVAGTMRESELLELMQKAGFRDVECHGHTHYTTAETTRGATFTATKIPSSELREAHWNNLFQNVDYTQVFWHQNSPRKSVELIKKYVKENANIVDVGCGASYLVDSLLSDGYEKITLVDTAKSSLDIVDSRIKSDKVKYVCSDILNFKSEQKYDLWHDRAVFHFLLSKKEREQYFEVLKNSLNSNGIAIISTFRVDGPIQCAGLDIVQYDVEKMNKELPRGLEIVQSEEFTHITPKETQQKYIYFVIKKV</sequence>
<protein>
    <submittedName>
        <fullName evidence="5">Methyltransferase domain-containing protein</fullName>
    </submittedName>
</protein>
<dbReference type="Gene3D" id="3.40.50.150">
    <property type="entry name" value="Vaccinia Virus protein VP39"/>
    <property type="match status" value="2"/>
</dbReference>